<dbReference type="GO" id="GO:0008289">
    <property type="term" value="F:lipid binding"/>
    <property type="evidence" value="ECO:0007669"/>
    <property type="project" value="UniProtKB-KW"/>
</dbReference>
<evidence type="ECO:0000256" key="4">
    <source>
        <dbReference type="ARBA" id="ARBA00022490"/>
    </source>
</evidence>
<evidence type="ECO:0000256" key="5">
    <source>
        <dbReference type="ARBA" id="ARBA00023121"/>
    </source>
</evidence>
<dbReference type="GO" id="GO:0005737">
    <property type="term" value="C:cytoplasm"/>
    <property type="evidence" value="ECO:0007669"/>
    <property type="project" value="UniProtKB-SubCell"/>
</dbReference>
<evidence type="ECO:0000256" key="1">
    <source>
        <dbReference type="ARBA" id="ARBA00004496"/>
    </source>
</evidence>
<dbReference type="FunFam" id="2.40.128.20:FF:000006">
    <property type="entry name" value="Fatty acid-binding protein, liver"/>
    <property type="match status" value="1"/>
</dbReference>
<keyword evidence="5" id="KW-0446">Lipid-binding</keyword>
<sequence>MDFNGTYNLETQENFVPFMRAIGLPEDIIERGKDLKSVTEIVQNGNHFVFTVTTGPRIIRNEFTAGQEAELEAITGENVKSVVNVDGNKLLMNLKGIIGVSELVGDTLTNTMTFQDIVFKSVSKRA</sequence>
<dbReference type="PANTHER" id="PTHR11955">
    <property type="entry name" value="FATTY ACID BINDING PROTEIN"/>
    <property type="match status" value="1"/>
</dbReference>
<organism evidence="7 8">
    <name type="scientific">Pelobates cultripes</name>
    <name type="common">Western spadefoot toad</name>
    <dbReference type="NCBI Taxonomy" id="61616"/>
    <lineage>
        <taxon>Eukaryota</taxon>
        <taxon>Metazoa</taxon>
        <taxon>Chordata</taxon>
        <taxon>Craniata</taxon>
        <taxon>Vertebrata</taxon>
        <taxon>Euteleostomi</taxon>
        <taxon>Amphibia</taxon>
        <taxon>Batrachia</taxon>
        <taxon>Anura</taxon>
        <taxon>Pelobatoidea</taxon>
        <taxon>Pelobatidae</taxon>
        <taxon>Pelobates</taxon>
    </lineage>
</organism>
<dbReference type="Gene3D" id="2.40.128.20">
    <property type="match status" value="1"/>
</dbReference>
<comment type="subcellular location">
    <subcellularLocation>
        <location evidence="1">Cytoplasm</location>
    </subcellularLocation>
</comment>
<dbReference type="EMBL" id="OW240917">
    <property type="protein sequence ID" value="CAH2299499.1"/>
    <property type="molecule type" value="Genomic_DNA"/>
</dbReference>
<protein>
    <recommendedName>
        <fullName evidence="6">Liver-type fatty acid-binding protein</fullName>
    </recommendedName>
</protein>
<dbReference type="InterPro" id="IPR031259">
    <property type="entry name" value="ILBP"/>
</dbReference>
<proteinExistence type="inferred from homology"/>
<gene>
    <name evidence="7" type="ORF">PECUL_23A048351</name>
</gene>
<evidence type="ECO:0000313" key="8">
    <source>
        <dbReference type="Proteomes" id="UP001295444"/>
    </source>
</evidence>
<accession>A0AAD1W8A8</accession>
<name>A0AAD1W8A8_PELCU</name>
<keyword evidence="4" id="KW-0963">Cytoplasm</keyword>
<dbReference type="InterPro" id="IPR000463">
    <property type="entry name" value="Fatty_acid-bd"/>
</dbReference>
<dbReference type="SUPFAM" id="SSF50814">
    <property type="entry name" value="Lipocalins"/>
    <property type="match status" value="1"/>
</dbReference>
<dbReference type="Pfam" id="PF14651">
    <property type="entry name" value="Lipocalin_7"/>
    <property type="match status" value="1"/>
</dbReference>
<dbReference type="Proteomes" id="UP001295444">
    <property type="component" value="Chromosome 06"/>
</dbReference>
<evidence type="ECO:0000256" key="2">
    <source>
        <dbReference type="ARBA" id="ARBA00008390"/>
    </source>
</evidence>
<evidence type="ECO:0000256" key="3">
    <source>
        <dbReference type="ARBA" id="ARBA00022448"/>
    </source>
</evidence>
<comment type="similarity">
    <text evidence="2">Belongs to the calycin superfamily. Fatty-acid binding protein (FABP) family.</text>
</comment>
<dbReference type="PRINTS" id="PR00178">
    <property type="entry name" value="FATTYACIDBP"/>
</dbReference>
<evidence type="ECO:0000256" key="6">
    <source>
        <dbReference type="ARBA" id="ARBA00031972"/>
    </source>
</evidence>
<dbReference type="AlphaFoldDB" id="A0AAD1W8A8"/>
<keyword evidence="3" id="KW-0813">Transport</keyword>
<reference evidence="7" key="1">
    <citation type="submission" date="2022-03" db="EMBL/GenBank/DDBJ databases">
        <authorList>
            <person name="Alioto T."/>
            <person name="Alioto T."/>
            <person name="Gomez Garrido J."/>
        </authorList>
    </citation>
    <scope>NUCLEOTIDE SEQUENCE</scope>
</reference>
<evidence type="ECO:0000313" key="7">
    <source>
        <dbReference type="EMBL" id="CAH2299499.1"/>
    </source>
</evidence>
<keyword evidence="8" id="KW-1185">Reference proteome</keyword>
<dbReference type="InterPro" id="IPR012674">
    <property type="entry name" value="Calycin"/>
</dbReference>